<gene>
    <name evidence="3" type="ORF">GOP47_0023130</name>
</gene>
<dbReference type="Gene3D" id="1.25.40.10">
    <property type="entry name" value="Tetratricopeptide repeat domain"/>
    <property type="match status" value="5"/>
</dbReference>
<dbReference type="AlphaFoldDB" id="A0A9D4Z7J8"/>
<protein>
    <recommendedName>
        <fullName evidence="5">Pentatricopeptide repeat-containing protein</fullName>
    </recommendedName>
</protein>
<keyword evidence="4" id="KW-1185">Reference proteome</keyword>
<dbReference type="EMBL" id="JABFUD020000022">
    <property type="protein sequence ID" value="KAI5062591.1"/>
    <property type="molecule type" value="Genomic_DNA"/>
</dbReference>
<feature type="repeat" description="PPR" evidence="2">
    <location>
        <begin position="483"/>
        <end position="517"/>
    </location>
</feature>
<organism evidence="3 4">
    <name type="scientific">Adiantum capillus-veneris</name>
    <name type="common">Maidenhair fern</name>
    <dbReference type="NCBI Taxonomy" id="13818"/>
    <lineage>
        <taxon>Eukaryota</taxon>
        <taxon>Viridiplantae</taxon>
        <taxon>Streptophyta</taxon>
        <taxon>Embryophyta</taxon>
        <taxon>Tracheophyta</taxon>
        <taxon>Polypodiopsida</taxon>
        <taxon>Polypodiidae</taxon>
        <taxon>Polypodiales</taxon>
        <taxon>Pteridineae</taxon>
        <taxon>Pteridaceae</taxon>
        <taxon>Vittarioideae</taxon>
        <taxon>Adiantum</taxon>
    </lineage>
</organism>
<name>A0A9D4Z7J8_ADICA</name>
<dbReference type="FunFam" id="1.25.40.10:FF:000381">
    <property type="entry name" value="Pentatricopeptide repeat-containing protein"/>
    <property type="match status" value="1"/>
</dbReference>
<dbReference type="GO" id="GO:0048731">
    <property type="term" value="P:system development"/>
    <property type="evidence" value="ECO:0007669"/>
    <property type="project" value="UniProtKB-ARBA"/>
</dbReference>
<dbReference type="OrthoDB" id="185373at2759"/>
<dbReference type="FunFam" id="1.25.40.10:FF:000158">
    <property type="entry name" value="pentatricopeptide repeat-containing protein At2g33680"/>
    <property type="match status" value="1"/>
</dbReference>
<evidence type="ECO:0000313" key="4">
    <source>
        <dbReference type="Proteomes" id="UP000886520"/>
    </source>
</evidence>
<dbReference type="InterPro" id="IPR046960">
    <property type="entry name" value="PPR_At4g14850-like_plant"/>
</dbReference>
<evidence type="ECO:0000256" key="2">
    <source>
        <dbReference type="PROSITE-ProRule" id="PRU00708"/>
    </source>
</evidence>
<accession>A0A9D4Z7J8</accession>
<proteinExistence type="predicted"/>
<dbReference type="InterPro" id="IPR002885">
    <property type="entry name" value="PPR_rpt"/>
</dbReference>
<evidence type="ECO:0000256" key="1">
    <source>
        <dbReference type="ARBA" id="ARBA00022737"/>
    </source>
</evidence>
<sequence length="615" mass="68064">FSLVERDEVMQKRRGPVVPRILPLLQICIAKKDINTGRRVSVLLTKFGLDKDPYLGTHLIRLFALCGSLGEALKVFHHLSQQSTFSWSAIISSHAKLGQDMEALSLYAQMAVTNLHVDAHTLVAVLTACAHAGTSELGMVLHLHATQDGHDFSPFVRNSLVSMYAKQGRFDDACRVFNTLPARDAVSFGALISGYVLHGPGKDAVRLFILMQEEGMVPDEYIVSNVLSACSNSKDVFTGKVIHSTSTKKDSFLQSALIHMYACCGNVIKAREVFDNICHPCLVTWNAMLSSYVQHGHSNEVFMLFTKMNKTGLAQDATSYLSLVQAGSCTGDLENAHIIHAHTVESWDKPNLLLDNSLIDMYAKCSCLEAVHNVFSRTKQRTVVTWNVLIAACTQLGSGQEALQQYESMLQSSANPDSGTFVAVIKASLRLPSAIQGQIIHFILMESKYAKDLVVGNTLVDMYVKRGRTEDACWVFTNLPERDVITWTSLIEGFAHCNRYDKVTQYFMDMQQDGVEPNGVTFLCLLSACNQMGLVHEGRSKFKMMKEVYKIAPTLEHYSCMVDLLARGGLFDEAQELIYTMPSVFSSVARKALLNQCALQHNATAGLGCFKQLVC</sequence>
<keyword evidence="1" id="KW-0677">Repeat</keyword>
<dbReference type="NCBIfam" id="TIGR00756">
    <property type="entry name" value="PPR"/>
    <property type="match status" value="4"/>
</dbReference>
<feature type="repeat" description="PPR" evidence="2">
    <location>
        <begin position="184"/>
        <end position="218"/>
    </location>
</feature>
<dbReference type="Pfam" id="PF13041">
    <property type="entry name" value="PPR_2"/>
    <property type="match status" value="3"/>
</dbReference>
<dbReference type="GO" id="GO:0009451">
    <property type="term" value="P:RNA modification"/>
    <property type="evidence" value="ECO:0007669"/>
    <property type="project" value="InterPro"/>
</dbReference>
<reference evidence="3" key="1">
    <citation type="submission" date="2021-01" db="EMBL/GenBank/DDBJ databases">
        <title>Adiantum capillus-veneris genome.</title>
        <authorList>
            <person name="Fang Y."/>
            <person name="Liao Q."/>
        </authorList>
    </citation>
    <scope>NUCLEOTIDE SEQUENCE</scope>
    <source>
        <strain evidence="3">H3</strain>
        <tissue evidence="3">Leaf</tissue>
    </source>
</reference>
<dbReference type="GO" id="GO:0003723">
    <property type="term" value="F:RNA binding"/>
    <property type="evidence" value="ECO:0007669"/>
    <property type="project" value="InterPro"/>
</dbReference>
<dbReference type="PANTHER" id="PTHR47926">
    <property type="entry name" value="PENTATRICOPEPTIDE REPEAT-CONTAINING PROTEIN"/>
    <property type="match status" value="1"/>
</dbReference>
<feature type="non-terminal residue" evidence="3">
    <location>
        <position position="1"/>
    </location>
</feature>
<evidence type="ECO:0000313" key="3">
    <source>
        <dbReference type="EMBL" id="KAI5062591.1"/>
    </source>
</evidence>
<dbReference type="InterPro" id="IPR011990">
    <property type="entry name" value="TPR-like_helical_dom_sf"/>
</dbReference>
<dbReference type="PANTHER" id="PTHR47926:SF382">
    <property type="entry name" value="PENTACOTRIPEPTIDE-REPEAT REGION OF PRORP DOMAIN-CONTAINING PROTEIN"/>
    <property type="match status" value="1"/>
</dbReference>
<feature type="repeat" description="PPR" evidence="2">
    <location>
        <begin position="382"/>
        <end position="416"/>
    </location>
</feature>
<dbReference type="Proteomes" id="UP000886520">
    <property type="component" value="Chromosome 22"/>
</dbReference>
<evidence type="ECO:0008006" key="5">
    <source>
        <dbReference type="Google" id="ProtNLM"/>
    </source>
</evidence>
<comment type="caution">
    <text evidence="3">The sequence shown here is derived from an EMBL/GenBank/DDBJ whole genome shotgun (WGS) entry which is preliminary data.</text>
</comment>
<dbReference type="PROSITE" id="PS51375">
    <property type="entry name" value="PPR"/>
    <property type="match status" value="4"/>
</dbReference>
<dbReference type="Pfam" id="PF01535">
    <property type="entry name" value="PPR"/>
    <property type="match status" value="5"/>
</dbReference>
<feature type="repeat" description="PPR" evidence="2">
    <location>
        <begin position="281"/>
        <end position="315"/>
    </location>
</feature>